<dbReference type="HOGENOM" id="CLU_929451_0_0_9"/>
<accession>W1Q3E8</accession>
<keyword evidence="2" id="KW-0732">Signal</keyword>
<dbReference type="RefSeq" id="WP_023391610.1">
    <property type="nucleotide sequence ID" value="NZ_KI535340.1"/>
</dbReference>
<keyword evidence="4" id="KW-1185">Reference proteome</keyword>
<protein>
    <submittedName>
        <fullName evidence="3">Uncharacterized protein</fullName>
    </submittedName>
</protein>
<gene>
    <name evidence="3" type="ORF">GCWU000182_000962</name>
</gene>
<feature type="chain" id="PRO_5004807929" evidence="2">
    <location>
        <begin position="27"/>
        <end position="308"/>
    </location>
</feature>
<evidence type="ECO:0000313" key="4">
    <source>
        <dbReference type="Proteomes" id="UP000019050"/>
    </source>
</evidence>
<dbReference type="AlphaFoldDB" id="W1Q3E8"/>
<dbReference type="EMBL" id="ACIN03000006">
    <property type="protein sequence ID" value="ESK65687.1"/>
    <property type="molecule type" value="Genomic_DNA"/>
</dbReference>
<evidence type="ECO:0000256" key="1">
    <source>
        <dbReference type="SAM" id="MobiDB-lite"/>
    </source>
</evidence>
<proteinExistence type="predicted"/>
<reference evidence="3" key="1">
    <citation type="submission" date="2013-06" db="EMBL/GenBank/DDBJ databases">
        <authorList>
            <person name="Weinstock G."/>
            <person name="Sodergren E."/>
            <person name="Clifton S."/>
            <person name="Fulton L."/>
            <person name="Fulton B."/>
            <person name="Courtney L."/>
            <person name="Fronick C."/>
            <person name="Harrison M."/>
            <person name="Strong C."/>
            <person name="Farmer C."/>
            <person name="Delahaunty K."/>
            <person name="Markovic C."/>
            <person name="Hall O."/>
            <person name="Minx P."/>
            <person name="Tomlinson C."/>
            <person name="Mitreva M."/>
            <person name="Nelson J."/>
            <person name="Hou S."/>
            <person name="Wollam A."/>
            <person name="Pepin K.H."/>
            <person name="Johnson M."/>
            <person name="Bhonagiri V."/>
            <person name="Nash W.E."/>
            <person name="Warren W."/>
            <person name="Chinwalla A."/>
            <person name="Mardis E.R."/>
            <person name="Wilson R.K."/>
        </authorList>
    </citation>
    <scope>NUCLEOTIDE SEQUENCE [LARGE SCALE GENOMIC DNA]</scope>
    <source>
        <strain evidence="3">ATCC 49176</strain>
    </source>
</reference>
<evidence type="ECO:0000313" key="3">
    <source>
        <dbReference type="EMBL" id="ESK65687.1"/>
    </source>
</evidence>
<sequence length="308" mass="35752">MKRFKLILLALVLFSTHFLITLSVSATDKPDRYNGDFYYRSEPDNAIESKSLTLHPAPRSQEQVRDDLNFVLQAFYYENGANKRMDLFQMDDYKLQQKIANLTLQAYRDAISWDFPEDYQVTFLAETYSANKIVEDLLKLTMKSLQFANAYEIVSLDIQGDTVTAQVLVRSIDEDHYNRELQSLDNFESEIRPFINDLSLSLSTKTKKNRFDRWLLGSLMKTYAIKHSKQLVRVAYLDGYEPRRPLTLVFHYDASGRITLTDDTLLAITQVKTSDWRRHMEKEGYQEAPISDQSDASELAPNESHNVN</sequence>
<name>W1Q3E8_ABIDE</name>
<dbReference type="Proteomes" id="UP000019050">
    <property type="component" value="Unassembled WGS sequence"/>
</dbReference>
<feature type="region of interest" description="Disordered" evidence="1">
    <location>
        <begin position="285"/>
        <end position="308"/>
    </location>
</feature>
<comment type="caution">
    <text evidence="3">The sequence shown here is derived from an EMBL/GenBank/DDBJ whole genome shotgun (WGS) entry which is preliminary data.</text>
</comment>
<evidence type="ECO:0000256" key="2">
    <source>
        <dbReference type="SAM" id="SignalP"/>
    </source>
</evidence>
<organism evidence="3 4">
    <name type="scientific">Abiotrophia defectiva ATCC 49176</name>
    <dbReference type="NCBI Taxonomy" id="592010"/>
    <lineage>
        <taxon>Bacteria</taxon>
        <taxon>Bacillati</taxon>
        <taxon>Bacillota</taxon>
        <taxon>Bacilli</taxon>
        <taxon>Lactobacillales</taxon>
        <taxon>Aerococcaceae</taxon>
        <taxon>Abiotrophia</taxon>
    </lineage>
</organism>
<dbReference type="GeneID" id="84817507"/>
<dbReference type="STRING" id="592010.GCWU000182_000962"/>
<feature type="signal peptide" evidence="2">
    <location>
        <begin position="1"/>
        <end position="26"/>
    </location>
</feature>